<organism evidence="4">
    <name type="scientific">Aegilops tauschii</name>
    <name type="common">Tausch's goatgrass</name>
    <name type="synonym">Aegilops squarrosa</name>
    <dbReference type="NCBI Taxonomy" id="37682"/>
    <lineage>
        <taxon>Eukaryota</taxon>
        <taxon>Viridiplantae</taxon>
        <taxon>Streptophyta</taxon>
        <taxon>Embryophyta</taxon>
        <taxon>Tracheophyta</taxon>
        <taxon>Spermatophyta</taxon>
        <taxon>Magnoliopsida</taxon>
        <taxon>Liliopsida</taxon>
        <taxon>Poales</taxon>
        <taxon>Poaceae</taxon>
        <taxon>BOP clade</taxon>
        <taxon>Pooideae</taxon>
        <taxon>Triticodae</taxon>
        <taxon>Triticeae</taxon>
        <taxon>Triticinae</taxon>
        <taxon>Aegilops</taxon>
    </lineage>
</organism>
<proteinExistence type="predicted"/>
<reference evidence="4" key="1">
    <citation type="submission" date="2015-06" db="UniProtKB">
        <authorList>
            <consortium name="EnsemblPlants"/>
        </authorList>
    </citation>
    <scope>IDENTIFICATION</scope>
</reference>
<dbReference type="Gene3D" id="3.80.10.10">
    <property type="entry name" value="Ribonuclease Inhibitor"/>
    <property type="match status" value="2"/>
</dbReference>
<dbReference type="InterPro" id="IPR032675">
    <property type="entry name" value="LRR_dom_sf"/>
</dbReference>
<evidence type="ECO:0000259" key="3">
    <source>
        <dbReference type="Pfam" id="PF25019"/>
    </source>
</evidence>
<dbReference type="PANTHER" id="PTHR47186:SF3">
    <property type="entry name" value="OS09G0267800 PROTEIN"/>
    <property type="match status" value="1"/>
</dbReference>
<dbReference type="PROSITE" id="PS51450">
    <property type="entry name" value="LRR"/>
    <property type="match status" value="1"/>
</dbReference>
<dbReference type="EnsemblPlants" id="EMT32405">
    <property type="protein sequence ID" value="EMT32405"/>
    <property type="gene ID" value="F775_25831"/>
</dbReference>
<evidence type="ECO:0000259" key="2">
    <source>
        <dbReference type="Pfam" id="PF23598"/>
    </source>
</evidence>
<dbReference type="Pfam" id="PF25019">
    <property type="entry name" value="LRR_R13L1-DRL21"/>
    <property type="match status" value="1"/>
</dbReference>
<protein>
    <submittedName>
        <fullName evidence="4">Putative disease resistance protein</fullName>
    </submittedName>
</protein>
<accession>M8C518</accession>
<name>M8C518_AEGTA</name>
<evidence type="ECO:0000313" key="4">
    <source>
        <dbReference type="EnsemblPlants" id="EMT32405"/>
    </source>
</evidence>
<dbReference type="Pfam" id="PF23598">
    <property type="entry name" value="LRR_14"/>
    <property type="match status" value="1"/>
</dbReference>
<sequence length="782" mass="87549">MKFFLLQNDRRRDKDVTVFTMHDLVHDLARAILDDQVNDNGSVVGNRCLYAFLTDCSKPLQLSMTSPANIKVLHFLDCGKLELRGNAFSLGTRLCVLDLSECLVRKFPESVGQLKQLRFLCAPRIRDQMIPNCITKLSELNYLNLRGSHNLSALPESIGDMKGLMHLDLSGCHGIRKLPKSFAELKQLVHLDLSRCYMSISEAFGGLTELQYLDLSVQFIIVANRRGLTEVIGNLTKLRYLNLSGCMHAMAQSKDQIDSLLGSVSTLSNLEHLNLSENRGLSSIPESFGNLRKLHTLDLVGCSNIEKLPDSMFQIVNLKLLNVDNFVKSGLSWLNVALLPHFVVHPSSDKSSSNITLLQPTNPDMLTIDRLENVKSAEEAESIELIKKQKIKMLAFQWTVAAVRFVDDQEVLEKLVPPSSAQILSITGYRSVSIPDWFMDIGYYLPNLCKINLCDFPKCKSLPPLCQLPNLLEMGLYGMESLEEFNTAYTRGEGGANELMFPKLEALTVERCEKLRIQPCLPRDISVLMIIDCDNVLLSLGESLSHSAASSRPITDLTVCSSKVPLQQGAPRWYIGVGWLPDEVSRTTTDHPEAIGRTAPRPSGSHCCLSAYLACRDPTKEQQVDPHPICPIGDASARNASPGTPGKDSLNNQQDFWDETIKHLFLDCPLARVLWRRVHIAFNITPPDSVTTSFGTWLNGIEPDLARHIRVGVCALLWTIWTCRNDLVFNRTSRIHFVQVIFRATAVIRSWSLLTPMEAREHLVTGSIRWGVVARDIFNRFG</sequence>
<keyword evidence="1" id="KW-0677">Repeat</keyword>
<feature type="domain" description="R13L1/DRL21-like LRR repeat region" evidence="3">
    <location>
        <begin position="365"/>
        <end position="479"/>
    </location>
</feature>
<feature type="domain" description="Disease resistance R13L4/SHOC-2-like LRR" evidence="2">
    <location>
        <begin position="133"/>
        <end position="279"/>
    </location>
</feature>
<dbReference type="InterPro" id="IPR055414">
    <property type="entry name" value="LRR_R13L4/SHOC2-like"/>
</dbReference>
<dbReference type="SUPFAM" id="SSF52058">
    <property type="entry name" value="L domain-like"/>
    <property type="match status" value="1"/>
</dbReference>
<dbReference type="AlphaFoldDB" id="M8C518"/>
<dbReference type="PANTHER" id="PTHR47186">
    <property type="entry name" value="LEUCINE-RICH REPEAT-CONTAINING PROTEIN 57"/>
    <property type="match status" value="1"/>
</dbReference>
<dbReference type="InterPro" id="IPR001611">
    <property type="entry name" value="Leu-rich_rpt"/>
</dbReference>
<dbReference type="InterPro" id="IPR056789">
    <property type="entry name" value="LRR_R13L1-DRL21"/>
</dbReference>
<evidence type="ECO:0000256" key="1">
    <source>
        <dbReference type="ARBA" id="ARBA00022737"/>
    </source>
</evidence>